<reference evidence="1 2" key="1">
    <citation type="submission" date="2018-12" db="EMBL/GenBank/DDBJ databases">
        <title>The Draft Genome Sequence of the Soil Bacterium Pedobacter tournemirensis R1.</title>
        <authorList>
            <person name="He J."/>
        </authorList>
    </citation>
    <scope>NUCLEOTIDE SEQUENCE [LARGE SCALE GENOMIC DNA]</scope>
    <source>
        <strain evidence="1 2">R1</strain>
    </source>
</reference>
<protein>
    <submittedName>
        <fullName evidence="1">Uncharacterized protein</fullName>
    </submittedName>
</protein>
<gene>
    <name evidence="1" type="ORF">EKH83_14495</name>
</gene>
<dbReference type="PROSITE" id="PS51257">
    <property type="entry name" value="PROKAR_LIPOPROTEIN"/>
    <property type="match status" value="1"/>
</dbReference>
<accession>A0A4Q0M875</accession>
<dbReference type="EMBL" id="RXOC01000009">
    <property type="protein sequence ID" value="RXF68926.1"/>
    <property type="molecule type" value="Genomic_DNA"/>
</dbReference>
<sequence>MSAVKKGITVFCILIIAACKNPTEDLKVVIDTDIIKYTALIHVTDGSNGGPAPANTSISISGPAASDIYEVSGKKEVRLSAGIVTIGLGPGRVPDRDNPANITVEINAPGYNKVVKPISFTGAAEQQIVNIGLTKTGSTTPPVVVPPPPVYNPVTLNFTGKCSNRSDIEIRPSIYVFFRKAGTNNAFQYLGYMNKGNITTQYLALGETYEFQIAFGGENYEVTQKIEMPNYSLTIDMGSACDNY</sequence>
<dbReference type="Proteomes" id="UP000290848">
    <property type="component" value="Unassembled WGS sequence"/>
</dbReference>
<dbReference type="AlphaFoldDB" id="A0A4Q0M875"/>
<organism evidence="1 2">
    <name type="scientific">Arcticibacter tournemirensis</name>
    <dbReference type="NCBI Taxonomy" id="699437"/>
    <lineage>
        <taxon>Bacteria</taxon>
        <taxon>Pseudomonadati</taxon>
        <taxon>Bacteroidota</taxon>
        <taxon>Sphingobacteriia</taxon>
        <taxon>Sphingobacteriales</taxon>
        <taxon>Sphingobacteriaceae</taxon>
        <taxon>Arcticibacter</taxon>
    </lineage>
</organism>
<proteinExistence type="predicted"/>
<evidence type="ECO:0000313" key="2">
    <source>
        <dbReference type="Proteomes" id="UP000290848"/>
    </source>
</evidence>
<evidence type="ECO:0000313" key="1">
    <source>
        <dbReference type="EMBL" id="RXF68926.1"/>
    </source>
</evidence>
<comment type="caution">
    <text evidence="1">The sequence shown here is derived from an EMBL/GenBank/DDBJ whole genome shotgun (WGS) entry which is preliminary data.</text>
</comment>
<dbReference type="RefSeq" id="WP_128770168.1">
    <property type="nucleotide sequence ID" value="NZ_RXOC01000009.1"/>
</dbReference>
<name>A0A4Q0M875_9SPHI</name>